<gene>
    <name evidence="3" type="ORF">CB0940_02545</name>
    <name evidence="4" type="ORF">RHO25_004302</name>
</gene>
<evidence type="ECO:0000313" key="6">
    <source>
        <dbReference type="Proteomes" id="UP001302367"/>
    </source>
</evidence>
<reference evidence="4 6" key="2">
    <citation type="submission" date="2023-09" db="EMBL/GenBank/DDBJ databases">
        <title>Complete-Gapless Cercospora beticola genome.</title>
        <authorList>
            <person name="Wyatt N.A."/>
            <person name="Spanner R.E."/>
            <person name="Bolton M.D."/>
        </authorList>
    </citation>
    <scope>NUCLEOTIDE SEQUENCE [LARGE SCALE GENOMIC DNA]</scope>
    <source>
        <strain evidence="4">Cb09-40</strain>
    </source>
</reference>
<dbReference type="GO" id="GO:0016301">
    <property type="term" value="F:kinase activity"/>
    <property type="evidence" value="ECO:0007669"/>
    <property type="project" value="UniProtKB-KW"/>
</dbReference>
<dbReference type="PANTHER" id="PTHR12149:SF8">
    <property type="entry name" value="PROTEIN-RIBULOSAMINE 3-KINASE"/>
    <property type="match status" value="1"/>
</dbReference>
<keyword evidence="3" id="KW-0418">Kinase</keyword>
<keyword evidence="6" id="KW-1185">Reference proteome</keyword>
<dbReference type="GO" id="GO:0102193">
    <property type="term" value="F:protein-ribulosamine 3-kinase activity"/>
    <property type="evidence" value="ECO:0007669"/>
    <property type="project" value="UniProtKB-EC"/>
</dbReference>
<keyword evidence="3" id="KW-0808">Transferase</keyword>
<reference evidence="3 5" key="1">
    <citation type="submission" date="2015-10" db="EMBL/GenBank/DDBJ databases">
        <title>The cercosporin biosynthetic gene cluster was horizontally transferred to several fungal lineages and shown to be expanded in Cercospora beticola based on microsynteny with recipient genomes.</title>
        <authorList>
            <person name="De Jonge R."/>
            <person name="Ebert M.K."/>
            <person name="Suttle J.C."/>
            <person name="Jurick Ii W.M."/>
            <person name="Secor G.A."/>
            <person name="Thomma B.P."/>
            <person name="Van De Peer Y."/>
            <person name="Bolton M.D."/>
        </authorList>
    </citation>
    <scope>NUCLEOTIDE SEQUENCE [LARGE SCALE GENOMIC DNA]</scope>
    <source>
        <strain evidence="3 5">09-40</strain>
    </source>
</reference>
<dbReference type="Gene3D" id="3.90.1200.10">
    <property type="match status" value="1"/>
</dbReference>
<dbReference type="Pfam" id="PF03881">
    <property type="entry name" value="Fructosamin_kin"/>
    <property type="match status" value="1"/>
</dbReference>
<evidence type="ECO:0000313" key="4">
    <source>
        <dbReference type="EMBL" id="WPA99684.1"/>
    </source>
</evidence>
<dbReference type="SUPFAM" id="SSF56112">
    <property type="entry name" value="Protein kinase-like (PK-like)"/>
    <property type="match status" value="1"/>
</dbReference>
<dbReference type="EMBL" id="LKMD01000101">
    <property type="protein sequence ID" value="PIA99265.1"/>
    <property type="molecule type" value="Genomic_DNA"/>
</dbReference>
<dbReference type="Proteomes" id="UP000230605">
    <property type="component" value="Chromosome 3"/>
</dbReference>
<dbReference type="Proteomes" id="UP001302367">
    <property type="component" value="Chromosome 3"/>
</dbReference>
<dbReference type="OrthoDB" id="5772781at2759"/>
<organism evidence="3 5">
    <name type="scientific">Cercospora beticola</name>
    <name type="common">Sugarbeet leaf spot fungus</name>
    <dbReference type="NCBI Taxonomy" id="122368"/>
    <lineage>
        <taxon>Eukaryota</taxon>
        <taxon>Fungi</taxon>
        <taxon>Dikarya</taxon>
        <taxon>Ascomycota</taxon>
        <taxon>Pezizomycotina</taxon>
        <taxon>Dothideomycetes</taxon>
        <taxon>Dothideomycetidae</taxon>
        <taxon>Mycosphaerellales</taxon>
        <taxon>Mycosphaerellaceae</taxon>
        <taxon>Cercospora</taxon>
    </lineage>
</organism>
<evidence type="ECO:0000256" key="1">
    <source>
        <dbReference type="ARBA" id="ARBA00011961"/>
    </source>
</evidence>
<dbReference type="EC" id="2.7.1.172" evidence="1"/>
<proteinExistence type="predicted"/>
<evidence type="ECO:0000256" key="2">
    <source>
        <dbReference type="ARBA" id="ARBA00048655"/>
    </source>
</evidence>
<evidence type="ECO:0000313" key="3">
    <source>
        <dbReference type="EMBL" id="PIA99265.1"/>
    </source>
</evidence>
<dbReference type="EMBL" id="CP134186">
    <property type="protein sequence ID" value="WPA99684.1"/>
    <property type="molecule type" value="Genomic_DNA"/>
</dbReference>
<dbReference type="InterPro" id="IPR011009">
    <property type="entry name" value="Kinase-like_dom_sf"/>
</dbReference>
<comment type="catalytic activity">
    <reaction evidence="2">
        <text>N(6)-D-ribulosyl-L-lysyl-[protein] + ATP = N(6)-(3-O-phospho-D-ribulosyl)-L-lysyl-[protein] + ADP + H(+)</text>
        <dbReference type="Rhea" id="RHEA:48432"/>
        <dbReference type="Rhea" id="RHEA-COMP:12103"/>
        <dbReference type="Rhea" id="RHEA-COMP:12104"/>
        <dbReference type="ChEBI" id="CHEBI:15378"/>
        <dbReference type="ChEBI" id="CHEBI:30616"/>
        <dbReference type="ChEBI" id="CHEBI:90418"/>
        <dbReference type="ChEBI" id="CHEBI:90420"/>
        <dbReference type="ChEBI" id="CHEBI:456216"/>
        <dbReference type="EC" id="2.7.1.172"/>
    </reaction>
    <physiologicalReaction direction="left-to-right" evidence="2">
        <dbReference type="Rhea" id="RHEA:48433"/>
    </physiologicalReaction>
</comment>
<evidence type="ECO:0000313" key="5">
    <source>
        <dbReference type="Proteomes" id="UP000230605"/>
    </source>
</evidence>
<accession>A0A2G5I373</accession>
<protein>
    <recommendedName>
        <fullName evidence="1">protein-ribulosamine 3-kinase</fullName>
        <ecNumber evidence="1">2.7.1.172</ecNumber>
    </recommendedName>
</protein>
<dbReference type="PANTHER" id="PTHR12149">
    <property type="entry name" value="FRUCTOSAMINE 3 KINASE-RELATED PROTEIN"/>
    <property type="match status" value="1"/>
</dbReference>
<dbReference type="InterPro" id="IPR016477">
    <property type="entry name" value="Fructo-/Ketosamine-3-kinase"/>
</dbReference>
<dbReference type="AlphaFoldDB" id="A0A2G5I373"/>
<sequence>MDSEDGSSFQVDPSVTKALPEGCRVTSTEQHGVSFWASTSRIDVELSNGTQEAYFVKVMQGETGKNMLHSEFESMQAIYTLLPDFSPKPIAWGSYAETEDTHFIIMEFRDMILEMPDPDKFAARLSDLHHNSKSPNGKFRFHVTTYPGNLPQYSDWEDKWETFFAKAMRQALDLEIAAKGYDPEFDELIPALFDTIIPRLLRPLESDGRSVKPSLVHGDLWYANSGIDSNTGEPIVFDACSFYAHNEYEFGQWRPVCNRFGDEYVQAYFKNVQVSALEEDYDGRVDLYKLKFNTHISALFFDNPTLREQMLGDLRDLKARYG</sequence>
<name>A0A2G5I373_CERBT</name>